<accession>A0A316VAZ3</accession>
<name>A0A316VAZ3_9BASI</name>
<evidence type="ECO:0000256" key="8">
    <source>
        <dbReference type="SAM" id="MobiDB-lite"/>
    </source>
</evidence>
<dbReference type="CDD" id="cd04661">
    <property type="entry name" value="NUDIX_MRP_L46"/>
    <property type="match status" value="1"/>
</dbReference>
<gene>
    <name evidence="10" type="ORF">FA14DRAFT_178078</name>
</gene>
<dbReference type="GeneID" id="37022594"/>
<keyword evidence="3" id="KW-0809">Transit peptide</keyword>
<proteinExistence type="inferred from homology"/>
<dbReference type="InterPro" id="IPR040008">
    <property type="entry name" value="Ribosomal_mL46"/>
</dbReference>
<dbReference type="PANTHER" id="PTHR13124:SF12">
    <property type="entry name" value="LARGE RIBOSOMAL SUBUNIT PROTEIN ML46"/>
    <property type="match status" value="1"/>
</dbReference>
<dbReference type="InParanoid" id="A0A316VAZ3"/>
<evidence type="ECO:0000256" key="4">
    <source>
        <dbReference type="ARBA" id="ARBA00022980"/>
    </source>
</evidence>
<feature type="region of interest" description="Disordered" evidence="8">
    <location>
        <begin position="134"/>
        <end position="164"/>
    </location>
</feature>
<comment type="similarity">
    <text evidence="2">Belongs to the mitochondrion-specific ribosomal protein mL46 family.</text>
</comment>
<evidence type="ECO:0000313" key="11">
    <source>
        <dbReference type="Proteomes" id="UP000245771"/>
    </source>
</evidence>
<evidence type="ECO:0000256" key="2">
    <source>
        <dbReference type="ARBA" id="ARBA00009070"/>
    </source>
</evidence>
<keyword evidence="6" id="KW-0687">Ribonucleoprotein</keyword>
<dbReference type="EMBL" id="KZ819603">
    <property type="protein sequence ID" value="PWN34676.1"/>
    <property type="molecule type" value="Genomic_DNA"/>
</dbReference>
<dbReference type="Pfam" id="PF11788">
    <property type="entry name" value="MRP-L46"/>
    <property type="match status" value="1"/>
</dbReference>
<sequence length="288" mass="31391">MAASRSIIGESSSILRSCLRQAGGKPSRQFSRSLATEASEPSTESTPSQRTGSRSNSTVGTYFLLSRLPTVLPSLTPFESSVYAYNAKLERAISQSFPRDLYFKKGSAAETQFLEDEKERQAFMKGELKITDDATLSPSVPLTSAQNQTSTSRKTQADETNDVRSLQRSLESTLFLVVKGGKAGEQWTLPHSVLKTEGSESLHAAAHSSVTDLLGEDMDIWMVTNYPVGIVEKHLNAQGKGYVMRGHVLAGNAAPTTKGVDYAWLTKDELQGRLHESVWKDVEGLLSA</sequence>
<reference evidence="10 11" key="1">
    <citation type="journal article" date="2018" name="Mol. Biol. Evol.">
        <title>Broad Genomic Sampling Reveals a Smut Pathogenic Ancestry of the Fungal Clade Ustilaginomycotina.</title>
        <authorList>
            <person name="Kijpornyongpan T."/>
            <person name="Mondo S.J."/>
            <person name="Barry K."/>
            <person name="Sandor L."/>
            <person name="Lee J."/>
            <person name="Lipzen A."/>
            <person name="Pangilinan J."/>
            <person name="LaButti K."/>
            <person name="Hainaut M."/>
            <person name="Henrissat B."/>
            <person name="Grigoriev I.V."/>
            <person name="Spatafora J.W."/>
            <person name="Aime M.C."/>
        </authorList>
    </citation>
    <scope>NUCLEOTIDE SEQUENCE [LARGE SCALE GENOMIC DNA]</scope>
    <source>
        <strain evidence="10 11">MCA 3882</strain>
    </source>
</reference>
<feature type="domain" description="Large ribosomal subunit protein mL46 N-terminal" evidence="9">
    <location>
        <begin position="64"/>
        <end position="135"/>
    </location>
</feature>
<evidence type="ECO:0000256" key="7">
    <source>
        <dbReference type="ARBA" id="ARBA00035190"/>
    </source>
</evidence>
<dbReference type="RefSeq" id="XP_025354978.1">
    <property type="nucleotide sequence ID" value="XM_025500813.1"/>
</dbReference>
<dbReference type="STRING" id="1280837.A0A316VAZ3"/>
<dbReference type="AlphaFoldDB" id="A0A316VAZ3"/>
<evidence type="ECO:0000256" key="1">
    <source>
        <dbReference type="ARBA" id="ARBA00004173"/>
    </source>
</evidence>
<evidence type="ECO:0000256" key="5">
    <source>
        <dbReference type="ARBA" id="ARBA00023128"/>
    </source>
</evidence>
<comment type="subcellular location">
    <subcellularLocation>
        <location evidence="1">Mitochondrion</location>
    </subcellularLocation>
</comment>
<dbReference type="PANTHER" id="PTHR13124">
    <property type="entry name" value="39S RIBOSOMAL PROTEIN L46, MITOCHONDRIAL PRECURSOR-RELATED"/>
    <property type="match status" value="1"/>
</dbReference>
<dbReference type="GO" id="GO:0003735">
    <property type="term" value="F:structural constituent of ribosome"/>
    <property type="evidence" value="ECO:0007669"/>
    <property type="project" value="InterPro"/>
</dbReference>
<dbReference type="InterPro" id="IPR033650">
    <property type="entry name" value="Ribosomal_mL46_NUDIX"/>
</dbReference>
<dbReference type="InterPro" id="IPR021757">
    <property type="entry name" value="Ribosomal_mL46_N"/>
</dbReference>
<feature type="compositionally biased region" description="Polar residues" evidence="8">
    <location>
        <begin position="134"/>
        <end position="154"/>
    </location>
</feature>
<evidence type="ECO:0000313" key="10">
    <source>
        <dbReference type="EMBL" id="PWN34676.1"/>
    </source>
</evidence>
<dbReference type="FunCoup" id="A0A316VAZ3">
    <property type="interactions" value="52"/>
</dbReference>
<evidence type="ECO:0000256" key="3">
    <source>
        <dbReference type="ARBA" id="ARBA00022946"/>
    </source>
</evidence>
<evidence type="ECO:0000256" key="6">
    <source>
        <dbReference type="ARBA" id="ARBA00023274"/>
    </source>
</evidence>
<feature type="compositionally biased region" description="Low complexity" evidence="8">
    <location>
        <begin position="35"/>
        <end position="48"/>
    </location>
</feature>
<dbReference type="Gene3D" id="3.90.79.10">
    <property type="entry name" value="Nucleoside Triphosphate Pyrophosphohydrolase"/>
    <property type="match status" value="1"/>
</dbReference>
<keyword evidence="11" id="KW-1185">Reference proteome</keyword>
<protein>
    <recommendedName>
        <fullName evidence="7">Large ribosomal subunit protein mL46</fullName>
    </recommendedName>
</protein>
<feature type="region of interest" description="Disordered" evidence="8">
    <location>
        <begin position="21"/>
        <end position="56"/>
    </location>
</feature>
<dbReference type="OrthoDB" id="414075at2759"/>
<organism evidence="10 11">
    <name type="scientific">Meira miltonrushii</name>
    <dbReference type="NCBI Taxonomy" id="1280837"/>
    <lineage>
        <taxon>Eukaryota</taxon>
        <taxon>Fungi</taxon>
        <taxon>Dikarya</taxon>
        <taxon>Basidiomycota</taxon>
        <taxon>Ustilaginomycotina</taxon>
        <taxon>Exobasidiomycetes</taxon>
        <taxon>Exobasidiales</taxon>
        <taxon>Brachybasidiaceae</taxon>
        <taxon>Meira</taxon>
    </lineage>
</organism>
<keyword evidence="5" id="KW-0496">Mitochondrion</keyword>
<keyword evidence="4" id="KW-0689">Ribosomal protein</keyword>
<dbReference type="Proteomes" id="UP000245771">
    <property type="component" value="Unassembled WGS sequence"/>
</dbReference>
<dbReference type="GO" id="GO:0005762">
    <property type="term" value="C:mitochondrial large ribosomal subunit"/>
    <property type="evidence" value="ECO:0007669"/>
    <property type="project" value="TreeGrafter"/>
</dbReference>
<evidence type="ECO:0000259" key="9">
    <source>
        <dbReference type="Pfam" id="PF11788"/>
    </source>
</evidence>